<dbReference type="GO" id="GO:0005737">
    <property type="term" value="C:cytoplasm"/>
    <property type="evidence" value="ECO:0007669"/>
    <property type="project" value="UniProtKB-SubCell"/>
</dbReference>
<keyword evidence="8" id="KW-1185">Reference proteome</keyword>
<keyword evidence="5" id="KW-0598">Phosphotransferase system</keyword>
<comment type="caution">
    <text evidence="7">The sequence shown here is derived from an EMBL/GenBank/DDBJ whole genome shotgun (WGS) entry which is preliminary data.</text>
</comment>
<dbReference type="Gene3D" id="2.70.70.10">
    <property type="entry name" value="Glucose Permease (Domain IIA)"/>
    <property type="match status" value="1"/>
</dbReference>
<reference evidence="7 8" key="1">
    <citation type="submission" date="2016-05" db="EMBL/GenBank/DDBJ databases">
        <title>Whole genome sequencing of Tetragenococcus halophilus subsp. halophilus NISL 7118.</title>
        <authorList>
            <person name="Shiwa Y."/>
            <person name="Nishimura I."/>
            <person name="Yoshikawa H."/>
            <person name="Koyama Y."/>
            <person name="Oguma T."/>
        </authorList>
    </citation>
    <scope>NUCLEOTIDE SEQUENCE [LARGE SCALE GENOMIC DNA]</scope>
    <source>
        <strain evidence="7 8">NISL 7118</strain>
    </source>
</reference>
<dbReference type="Proteomes" id="UP000236214">
    <property type="component" value="Unassembled WGS sequence"/>
</dbReference>
<gene>
    <name evidence="7" type="ORF">TEHN7118_2161</name>
</gene>
<keyword evidence="2" id="KW-0813">Transport</keyword>
<dbReference type="InterPro" id="IPR050890">
    <property type="entry name" value="PTS_EIIA_component"/>
</dbReference>
<keyword evidence="3" id="KW-0762">Sugar transport</keyword>
<dbReference type="AlphaFoldDB" id="A0A2H6DAA5"/>
<name>A0A2H6DAA5_TETHA</name>
<evidence type="ECO:0000256" key="5">
    <source>
        <dbReference type="ARBA" id="ARBA00022683"/>
    </source>
</evidence>
<dbReference type="GO" id="GO:0009401">
    <property type="term" value="P:phosphoenolpyruvate-dependent sugar phosphotransferase system"/>
    <property type="evidence" value="ECO:0007669"/>
    <property type="project" value="UniProtKB-KW"/>
</dbReference>
<evidence type="ECO:0000256" key="1">
    <source>
        <dbReference type="ARBA" id="ARBA00004496"/>
    </source>
</evidence>
<dbReference type="Pfam" id="PF00358">
    <property type="entry name" value="PTS_EIIA_1"/>
    <property type="match status" value="1"/>
</dbReference>
<dbReference type="EMBL" id="BDEC01000205">
    <property type="protein sequence ID" value="GBD69355.1"/>
    <property type="molecule type" value="Genomic_DNA"/>
</dbReference>
<dbReference type="PROSITE" id="PS51093">
    <property type="entry name" value="PTS_EIIA_TYPE_1"/>
    <property type="match status" value="1"/>
</dbReference>
<dbReference type="NCBIfam" id="TIGR00830">
    <property type="entry name" value="PTBA"/>
    <property type="match status" value="1"/>
</dbReference>
<evidence type="ECO:0000313" key="7">
    <source>
        <dbReference type="EMBL" id="GBD69355.1"/>
    </source>
</evidence>
<dbReference type="RefSeq" id="WP_103097703.1">
    <property type="nucleotide sequence ID" value="NZ_BAABQP010000003.1"/>
</dbReference>
<evidence type="ECO:0000256" key="4">
    <source>
        <dbReference type="ARBA" id="ARBA00022679"/>
    </source>
</evidence>
<keyword evidence="6" id="KW-0418">Kinase</keyword>
<dbReference type="SUPFAM" id="SSF51261">
    <property type="entry name" value="Duplicated hybrid motif"/>
    <property type="match status" value="1"/>
</dbReference>
<dbReference type="GO" id="GO:0016301">
    <property type="term" value="F:kinase activity"/>
    <property type="evidence" value="ECO:0007669"/>
    <property type="project" value="UniProtKB-KW"/>
</dbReference>
<proteinExistence type="predicted"/>
<protein>
    <submittedName>
        <fullName evidence="7">Uncharacterized protein</fullName>
    </submittedName>
</protein>
<evidence type="ECO:0000256" key="2">
    <source>
        <dbReference type="ARBA" id="ARBA00022448"/>
    </source>
</evidence>
<organism evidence="7 8">
    <name type="scientific">Tetragenococcus halophilus subsp. halophilus</name>
    <dbReference type="NCBI Taxonomy" id="1513897"/>
    <lineage>
        <taxon>Bacteria</taxon>
        <taxon>Bacillati</taxon>
        <taxon>Bacillota</taxon>
        <taxon>Bacilli</taxon>
        <taxon>Lactobacillales</taxon>
        <taxon>Enterococcaceae</taxon>
        <taxon>Tetragenococcus</taxon>
    </lineage>
</organism>
<dbReference type="InterPro" id="IPR011055">
    <property type="entry name" value="Dup_hybrid_motif"/>
</dbReference>
<sequence length="269" mass="30549">MKDKRFPQTRTATISHVKQLKYSIVFLLSSYLLSLQLSWEVIEKNHKNLFSFVFLGTILSILFCLIFYHINKKRTFNSLEPSISINIVGLFETNKSPISLMFKSITRKELNDNKTKNTTIPLYPLAKGKLKYIEEVDDSVYSNKTLGDGFAVTPFEGNVYSPVDGKIVSLFPTKHAIGIQDENKIEYLIHIGIDTIDLNGHGFHNTVKLNQNVKAGDLLTEIDLNYILTKKKTTDILFITLLPNLIESLDLIDDKKVGLNELIGKIILK</sequence>
<dbReference type="PANTHER" id="PTHR45008">
    <property type="entry name" value="PTS SYSTEM GLUCOSE-SPECIFIC EIIA COMPONENT"/>
    <property type="match status" value="1"/>
</dbReference>
<accession>A0A2H6DAA5</accession>
<dbReference type="PANTHER" id="PTHR45008:SF1">
    <property type="entry name" value="PTS SYSTEM GLUCOSE-SPECIFIC EIIA COMPONENT"/>
    <property type="match status" value="1"/>
</dbReference>
<evidence type="ECO:0000313" key="8">
    <source>
        <dbReference type="Proteomes" id="UP000236214"/>
    </source>
</evidence>
<keyword evidence="4" id="KW-0808">Transferase</keyword>
<evidence type="ECO:0000256" key="3">
    <source>
        <dbReference type="ARBA" id="ARBA00022597"/>
    </source>
</evidence>
<dbReference type="InterPro" id="IPR001127">
    <property type="entry name" value="PTS_EIIA_1_perm"/>
</dbReference>
<comment type="subcellular location">
    <subcellularLocation>
        <location evidence="1">Cytoplasm</location>
    </subcellularLocation>
</comment>
<evidence type="ECO:0000256" key="6">
    <source>
        <dbReference type="ARBA" id="ARBA00022777"/>
    </source>
</evidence>